<evidence type="ECO:0000256" key="1">
    <source>
        <dbReference type="SAM" id="MobiDB-lite"/>
    </source>
</evidence>
<gene>
    <name evidence="2" type="ORF">NA57DRAFT_81570</name>
</gene>
<reference evidence="2" key="1">
    <citation type="journal article" date="2020" name="Stud. Mycol.">
        <title>101 Dothideomycetes genomes: a test case for predicting lifestyles and emergence of pathogens.</title>
        <authorList>
            <person name="Haridas S."/>
            <person name="Albert R."/>
            <person name="Binder M."/>
            <person name="Bloem J."/>
            <person name="Labutti K."/>
            <person name="Salamov A."/>
            <person name="Andreopoulos B."/>
            <person name="Baker S."/>
            <person name="Barry K."/>
            <person name="Bills G."/>
            <person name="Bluhm B."/>
            <person name="Cannon C."/>
            <person name="Castanera R."/>
            <person name="Culley D."/>
            <person name="Daum C."/>
            <person name="Ezra D."/>
            <person name="Gonzalez J."/>
            <person name="Henrissat B."/>
            <person name="Kuo A."/>
            <person name="Liang C."/>
            <person name="Lipzen A."/>
            <person name="Lutzoni F."/>
            <person name="Magnuson J."/>
            <person name="Mondo S."/>
            <person name="Nolan M."/>
            <person name="Ohm R."/>
            <person name="Pangilinan J."/>
            <person name="Park H.-J."/>
            <person name="Ramirez L."/>
            <person name="Alfaro M."/>
            <person name="Sun H."/>
            <person name="Tritt A."/>
            <person name="Yoshinaga Y."/>
            <person name="Zwiers L.-H."/>
            <person name="Turgeon B."/>
            <person name="Goodwin S."/>
            <person name="Spatafora J."/>
            <person name="Crous P."/>
            <person name="Grigoriev I."/>
        </authorList>
    </citation>
    <scope>NUCLEOTIDE SEQUENCE</scope>
    <source>
        <strain evidence="2">CBS 133067</strain>
    </source>
</reference>
<protein>
    <submittedName>
        <fullName evidence="2">Uncharacterized protein</fullName>
    </submittedName>
</protein>
<dbReference type="Proteomes" id="UP000799772">
    <property type="component" value="Unassembled WGS sequence"/>
</dbReference>
<keyword evidence="3" id="KW-1185">Reference proteome</keyword>
<feature type="region of interest" description="Disordered" evidence="1">
    <location>
        <begin position="29"/>
        <end position="59"/>
    </location>
</feature>
<comment type="caution">
    <text evidence="2">The sequence shown here is derived from an EMBL/GenBank/DDBJ whole genome shotgun (WGS) entry which is preliminary data.</text>
</comment>
<evidence type="ECO:0000313" key="2">
    <source>
        <dbReference type="EMBL" id="KAF2093233.1"/>
    </source>
</evidence>
<accession>A0A9P4I5C8</accession>
<dbReference type="AlphaFoldDB" id="A0A9P4I5C8"/>
<proteinExistence type="predicted"/>
<sequence length="449" mass="50827">MSRSMPQPSLLRRTSQAIKYSLSKKFKAWKREKEIDTEGEEGETQRSRPNLSDIPEIQVPPNYGTKEWNRLGDYLTDRDIGPDQLHDWINGSGAKRSAVRFNARFSHPVVDEVVTYPRIQYDTDTRFEDHRDSLKLKYTASLRSRDSGKGKARAYPDLVHQAKIQYTTWGSHSPKGYKYLGHFEKPSDDNLPDPMVGSSRPIQFQEEEEDIFLLPEEDYLQPPSRKNWSHHFSPDGTFRNSMDVFGSDDESDAYPFSPEAGPIFPNANVVSGEYEDKNNHTFDNVGNDNASITSSGAFASTVHPTSSASKSENKTWNKHFSMDGTIRFSMNEDRCDSFPPFMFHSSSFGDNIDASSVITTISELEAKEEVVDAVAERQRIEELPPDHILPATAYAQSVDESDEQSAHVSIASDRESVGESATRRIRTVLWIAELPQVRSISPMPLEFEI</sequence>
<evidence type="ECO:0000313" key="3">
    <source>
        <dbReference type="Proteomes" id="UP000799772"/>
    </source>
</evidence>
<organism evidence="2 3">
    <name type="scientific">Rhizodiscina lignyota</name>
    <dbReference type="NCBI Taxonomy" id="1504668"/>
    <lineage>
        <taxon>Eukaryota</taxon>
        <taxon>Fungi</taxon>
        <taxon>Dikarya</taxon>
        <taxon>Ascomycota</taxon>
        <taxon>Pezizomycotina</taxon>
        <taxon>Dothideomycetes</taxon>
        <taxon>Pleosporomycetidae</taxon>
        <taxon>Aulographales</taxon>
        <taxon>Rhizodiscinaceae</taxon>
        <taxon>Rhizodiscina</taxon>
    </lineage>
</organism>
<name>A0A9P4I5C8_9PEZI</name>
<dbReference type="EMBL" id="ML978139">
    <property type="protein sequence ID" value="KAF2093233.1"/>
    <property type="molecule type" value="Genomic_DNA"/>
</dbReference>